<feature type="non-terminal residue" evidence="1">
    <location>
        <position position="1"/>
    </location>
</feature>
<dbReference type="Proteomes" id="UP000326062">
    <property type="component" value="Chromosome 15"/>
</dbReference>
<dbReference type="EMBL" id="VCEB01000016">
    <property type="protein sequence ID" value="KAB0369265.1"/>
    <property type="molecule type" value="Genomic_DNA"/>
</dbReference>
<comment type="caution">
    <text evidence="1">The sequence shown here is derived from an EMBL/GenBank/DDBJ whole genome shotgun (WGS) entry which is preliminary data.</text>
</comment>
<protein>
    <submittedName>
        <fullName evidence="1">Uncharacterized protein</fullName>
    </submittedName>
</protein>
<name>A0A5N3X6E4_MUNRE</name>
<sequence>LHSEIDGKLTLRLIPTSKGPYTGLVYREDKEDNIRERQFAQDVAPDSYDHL</sequence>
<reference evidence="1 2" key="1">
    <citation type="submission" date="2019-06" db="EMBL/GenBank/DDBJ databases">
        <title>Discovery of a novel chromosome fission-fusion reversal in muntjac.</title>
        <authorList>
            <person name="Mudd A.B."/>
            <person name="Bredeson J.V."/>
            <person name="Baum R."/>
            <person name="Hockemeyer D."/>
            <person name="Rokhsar D.S."/>
        </authorList>
    </citation>
    <scope>NUCLEOTIDE SEQUENCE [LARGE SCALE GENOMIC DNA]</scope>
    <source>
        <strain evidence="1">UCam_UCB_Mr</strain>
        <tissue evidence="1">Fibroblast cell line</tissue>
    </source>
</reference>
<accession>A0A5N3X6E4</accession>
<proteinExistence type="predicted"/>
<organism evidence="1 2">
    <name type="scientific">Muntiacus reevesi</name>
    <name type="common">Reeves' muntjac</name>
    <name type="synonym">Cervus reevesi</name>
    <dbReference type="NCBI Taxonomy" id="9886"/>
    <lineage>
        <taxon>Eukaryota</taxon>
        <taxon>Metazoa</taxon>
        <taxon>Chordata</taxon>
        <taxon>Craniata</taxon>
        <taxon>Vertebrata</taxon>
        <taxon>Euteleostomi</taxon>
        <taxon>Mammalia</taxon>
        <taxon>Eutheria</taxon>
        <taxon>Laurasiatheria</taxon>
        <taxon>Artiodactyla</taxon>
        <taxon>Ruminantia</taxon>
        <taxon>Pecora</taxon>
        <taxon>Cervidae</taxon>
        <taxon>Muntiacinae</taxon>
        <taxon>Muntiacus</taxon>
    </lineage>
</organism>
<evidence type="ECO:0000313" key="2">
    <source>
        <dbReference type="Proteomes" id="UP000326062"/>
    </source>
</evidence>
<dbReference type="AlphaFoldDB" id="A0A5N3X6E4"/>
<keyword evidence="2" id="KW-1185">Reference proteome</keyword>
<gene>
    <name evidence="1" type="ORF">FD755_019270</name>
</gene>
<evidence type="ECO:0000313" key="1">
    <source>
        <dbReference type="EMBL" id="KAB0369265.1"/>
    </source>
</evidence>